<accession>A0A6M3JTJ3</accession>
<sequence length="95" mass="11220">MGKRPSKKYSIERVDNNGDYKPSNCKWGTYTEQARNQRIRKDNVSGKRGVSWYKSYSKWVVHIGLNYKLIHIGYFDNLKDAILAREKAEDDYWGI</sequence>
<reference evidence="1" key="1">
    <citation type="submission" date="2020-03" db="EMBL/GenBank/DDBJ databases">
        <title>The deep terrestrial virosphere.</title>
        <authorList>
            <person name="Holmfeldt K."/>
            <person name="Nilsson E."/>
            <person name="Simone D."/>
            <person name="Lopez-Fernandez M."/>
            <person name="Wu X."/>
            <person name="de Brujin I."/>
            <person name="Lundin D."/>
            <person name="Andersson A."/>
            <person name="Bertilsson S."/>
            <person name="Dopson M."/>
        </authorList>
    </citation>
    <scope>NUCLEOTIDE SEQUENCE</scope>
    <source>
        <strain evidence="1">MM415A02653</strain>
    </source>
</reference>
<organism evidence="1">
    <name type="scientific">viral metagenome</name>
    <dbReference type="NCBI Taxonomy" id="1070528"/>
    <lineage>
        <taxon>unclassified sequences</taxon>
        <taxon>metagenomes</taxon>
        <taxon>organismal metagenomes</taxon>
    </lineage>
</organism>
<evidence type="ECO:0008006" key="2">
    <source>
        <dbReference type="Google" id="ProtNLM"/>
    </source>
</evidence>
<dbReference type="GO" id="GO:0003677">
    <property type="term" value="F:DNA binding"/>
    <property type="evidence" value="ECO:0007669"/>
    <property type="project" value="InterPro"/>
</dbReference>
<evidence type="ECO:0000313" key="1">
    <source>
        <dbReference type="EMBL" id="QJA72668.1"/>
    </source>
</evidence>
<protein>
    <recommendedName>
        <fullName evidence="2">AP2/ERF domain-containing protein</fullName>
    </recommendedName>
</protein>
<dbReference type="EMBL" id="MT141969">
    <property type="protein sequence ID" value="QJA72668.1"/>
    <property type="molecule type" value="Genomic_DNA"/>
</dbReference>
<dbReference type="SUPFAM" id="SSF54171">
    <property type="entry name" value="DNA-binding domain"/>
    <property type="match status" value="1"/>
</dbReference>
<proteinExistence type="predicted"/>
<gene>
    <name evidence="1" type="ORF">MM415A02653_0007</name>
</gene>
<dbReference type="InterPro" id="IPR016177">
    <property type="entry name" value="DNA-bd_dom_sf"/>
</dbReference>
<dbReference type="AlphaFoldDB" id="A0A6M3JTJ3"/>
<name>A0A6M3JTJ3_9ZZZZ</name>